<feature type="chain" id="PRO_5034023642" evidence="2">
    <location>
        <begin position="23"/>
        <end position="192"/>
    </location>
</feature>
<accession>A0A8H4UEE1</accession>
<keyword evidence="4" id="KW-1185">Reference proteome</keyword>
<feature type="compositionally biased region" description="Acidic residues" evidence="1">
    <location>
        <begin position="126"/>
        <end position="141"/>
    </location>
</feature>
<evidence type="ECO:0000313" key="4">
    <source>
        <dbReference type="Proteomes" id="UP000635477"/>
    </source>
</evidence>
<organism evidence="3 4">
    <name type="scientific">Fusarium zealandicum</name>
    <dbReference type="NCBI Taxonomy" id="1053134"/>
    <lineage>
        <taxon>Eukaryota</taxon>
        <taxon>Fungi</taxon>
        <taxon>Dikarya</taxon>
        <taxon>Ascomycota</taxon>
        <taxon>Pezizomycotina</taxon>
        <taxon>Sordariomycetes</taxon>
        <taxon>Hypocreomycetidae</taxon>
        <taxon>Hypocreales</taxon>
        <taxon>Nectriaceae</taxon>
        <taxon>Fusarium</taxon>
        <taxon>Fusarium staphyleae species complex</taxon>
    </lineage>
</organism>
<dbReference type="EMBL" id="JABEYC010000726">
    <property type="protein sequence ID" value="KAF4974627.1"/>
    <property type="molecule type" value="Genomic_DNA"/>
</dbReference>
<proteinExistence type="predicted"/>
<evidence type="ECO:0000256" key="2">
    <source>
        <dbReference type="SAM" id="SignalP"/>
    </source>
</evidence>
<evidence type="ECO:0000313" key="3">
    <source>
        <dbReference type="EMBL" id="KAF4974627.1"/>
    </source>
</evidence>
<dbReference type="AlphaFoldDB" id="A0A8H4UEE1"/>
<dbReference type="OrthoDB" id="5089079at2759"/>
<name>A0A8H4UEE1_9HYPO</name>
<keyword evidence="2" id="KW-0732">Signal</keyword>
<reference evidence="3" key="1">
    <citation type="journal article" date="2020" name="BMC Genomics">
        <title>Correction to: Identification and distribution of gene clusters required for synthesis of sphingolipid metabolism inhibitors in diverse species of the filamentous fungus Fusarium.</title>
        <authorList>
            <person name="Kim H.S."/>
            <person name="Lohmar J.M."/>
            <person name="Busman M."/>
            <person name="Brown D.W."/>
            <person name="Naumann T.A."/>
            <person name="Divon H.H."/>
            <person name="Lysoe E."/>
            <person name="Uhlig S."/>
            <person name="Proctor R.H."/>
        </authorList>
    </citation>
    <scope>NUCLEOTIDE SEQUENCE</scope>
    <source>
        <strain evidence="3">NRRL 22465</strain>
    </source>
</reference>
<reference evidence="3" key="2">
    <citation type="submission" date="2020-05" db="EMBL/GenBank/DDBJ databases">
        <authorList>
            <person name="Kim H.-S."/>
            <person name="Proctor R.H."/>
            <person name="Brown D.W."/>
        </authorList>
    </citation>
    <scope>NUCLEOTIDE SEQUENCE</scope>
    <source>
        <strain evidence="3">NRRL 22465</strain>
    </source>
</reference>
<feature type="signal peptide" evidence="2">
    <location>
        <begin position="1"/>
        <end position="22"/>
    </location>
</feature>
<comment type="caution">
    <text evidence="3">The sequence shown here is derived from an EMBL/GenBank/DDBJ whole genome shotgun (WGS) entry which is preliminary data.</text>
</comment>
<feature type="compositionally biased region" description="Polar residues" evidence="1">
    <location>
        <begin position="110"/>
        <end position="124"/>
    </location>
</feature>
<dbReference type="Proteomes" id="UP000635477">
    <property type="component" value="Unassembled WGS sequence"/>
</dbReference>
<evidence type="ECO:0000256" key="1">
    <source>
        <dbReference type="SAM" id="MobiDB-lite"/>
    </source>
</evidence>
<feature type="region of interest" description="Disordered" evidence="1">
    <location>
        <begin position="103"/>
        <end position="177"/>
    </location>
</feature>
<gene>
    <name evidence="3" type="ORF">FZEAL_8486</name>
</gene>
<sequence>MPSPASYLLSAMALSHIGRVIAQTNFDQDSVGTTCPGVLAVTGDNDGYCCVGGELNLSTCEGWPICRGPQTEAPETTSMSCATKIALSESDYTSLVESASSRYLGKSGNAMPQSTGDSAMPKSTSTEDDNDEPTSTEDDGGEPTSTQADSDEPDSTSSGSSASETDNGSSSMRIPGLASGAIGGMLALWMLL</sequence>
<protein>
    <submittedName>
        <fullName evidence="3">Uncharacterized protein</fullName>
    </submittedName>
</protein>
<feature type="compositionally biased region" description="Low complexity" evidence="1">
    <location>
        <begin position="155"/>
        <end position="171"/>
    </location>
</feature>